<accession>A0A059F3P6</accession>
<organism evidence="1 2">
    <name type="scientific">Anncaliia algerae PRA339</name>
    <dbReference type="NCBI Taxonomy" id="1288291"/>
    <lineage>
        <taxon>Eukaryota</taxon>
        <taxon>Fungi</taxon>
        <taxon>Fungi incertae sedis</taxon>
        <taxon>Microsporidia</taxon>
        <taxon>Tubulinosematoidea</taxon>
        <taxon>Tubulinosematidae</taxon>
        <taxon>Anncaliia</taxon>
    </lineage>
</organism>
<dbReference type="EMBL" id="KK365139">
    <property type="protein sequence ID" value="KCZ81599.1"/>
    <property type="molecule type" value="Genomic_DNA"/>
</dbReference>
<evidence type="ECO:0000313" key="2">
    <source>
        <dbReference type="Proteomes" id="UP000030655"/>
    </source>
</evidence>
<sequence length="49" mass="5905">VIKNKTEEVTNIGEFHVLRKKIPYWDNEEMTATNDDFKMYKEKGIKQMI</sequence>
<feature type="non-terminal residue" evidence="1">
    <location>
        <position position="1"/>
    </location>
</feature>
<dbReference type="HOGENOM" id="CLU_3147097_0_0_1"/>
<dbReference type="AlphaFoldDB" id="A0A059F3P6"/>
<dbReference type="OrthoDB" id="10538996at2759"/>
<dbReference type="Proteomes" id="UP000030655">
    <property type="component" value="Unassembled WGS sequence"/>
</dbReference>
<evidence type="ECO:0000313" key="1">
    <source>
        <dbReference type="EMBL" id="KCZ81599.1"/>
    </source>
</evidence>
<keyword evidence="2" id="KW-1185">Reference proteome</keyword>
<dbReference type="VEuPathDB" id="MicrosporidiaDB:H312_00923"/>
<name>A0A059F3P6_9MICR</name>
<proteinExistence type="predicted"/>
<protein>
    <submittedName>
        <fullName evidence="1">Uncharacterized protein</fullName>
    </submittedName>
</protein>
<reference evidence="1 2" key="2">
    <citation type="submission" date="2014-03" db="EMBL/GenBank/DDBJ databases">
        <title>The Genome Sequence of Anncaliia algerae insect isolate PRA339.</title>
        <authorList>
            <consortium name="The Broad Institute Genome Sequencing Platform"/>
            <consortium name="The Broad Institute Genome Sequencing Center for Infectious Disease"/>
            <person name="Cuomo C."/>
            <person name="Becnel J."/>
            <person name="Sanscrainte N."/>
            <person name="Walker B."/>
            <person name="Young S.K."/>
            <person name="Zeng Q."/>
            <person name="Gargeya S."/>
            <person name="Fitzgerald M."/>
            <person name="Haas B."/>
            <person name="Abouelleil A."/>
            <person name="Alvarado L."/>
            <person name="Arachchi H.M."/>
            <person name="Berlin A.M."/>
            <person name="Chapman S.B."/>
            <person name="Dewar J."/>
            <person name="Goldberg J."/>
            <person name="Griggs A."/>
            <person name="Gujja S."/>
            <person name="Hansen M."/>
            <person name="Howarth C."/>
            <person name="Imamovic A."/>
            <person name="Larimer J."/>
            <person name="McCowan C."/>
            <person name="Murphy C."/>
            <person name="Neiman D."/>
            <person name="Pearson M."/>
            <person name="Priest M."/>
            <person name="Roberts A."/>
            <person name="Saif S."/>
            <person name="Shea T."/>
            <person name="Sisk P."/>
            <person name="Sykes S."/>
            <person name="Wortman J."/>
            <person name="Nusbaum C."/>
            <person name="Birren B."/>
        </authorList>
    </citation>
    <scope>NUCLEOTIDE SEQUENCE [LARGE SCALE GENOMIC DNA]</scope>
    <source>
        <strain evidence="1 2">PRA339</strain>
    </source>
</reference>
<gene>
    <name evidence="1" type="ORF">H312_00923</name>
</gene>
<reference evidence="2" key="1">
    <citation type="submission" date="2013-02" db="EMBL/GenBank/DDBJ databases">
        <authorList>
            <consortium name="The Broad Institute Genome Sequencing Platform"/>
            <person name="Cuomo C."/>
            <person name="Becnel J."/>
            <person name="Sanscrainte N."/>
            <person name="Walker B."/>
            <person name="Young S.K."/>
            <person name="Zeng Q."/>
            <person name="Gargeya S."/>
            <person name="Fitzgerald M."/>
            <person name="Haas B."/>
            <person name="Abouelleil A."/>
            <person name="Alvarado L."/>
            <person name="Arachchi H.M."/>
            <person name="Berlin A.M."/>
            <person name="Chapman S.B."/>
            <person name="Dewar J."/>
            <person name="Goldberg J."/>
            <person name="Griggs A."/>
            <person name="Gujja S."/>
            <person name="Hansen M."/>
            <person name="Howarth C."/>
            <person name="Imamovic A."/>
            <person name="Larimer J."/>
            <person name="McCowan C."/>
            <person name="Murphy C."/>
            <person name="Neiman D."/>
            <person name="Pearson M."/>
            <person name="Priest M."/>
            <person name="Roberts A."/>
            <person name="Saif S."/>
            <person name="Shea T."/>
            <person name="Sisk P."/>
            <person name="Sykes S."/>
            <person name="Wortman J."/>
            <person name="Nusbaum C."/>
            <person name="Birren B."/>
        </authorList>
    </citation>
    <scope>NUCLEOTIDE SEQUENCE [LARGE SCALE GENOMIC DNA]</scope>
    <source>
        <strain evidence="2">PRA339</strain>
    </source>
</reference>